<dbReference type="EMBL" id="CATKSN020000973">
    <property type="protein sequence ID" value="CAI9150631.1"/>
    <property type="molecule type" value="Genomic_DNA"/>
</dbReference>
<evidence type="ECO:0000313" key="2">
    <source>
        <dbReference type="EMBL" id="CAI9150631.1"/>
    </source>
</evidence>
<comment type="caution">
    <text evidence="2">The sequence shown here is derived from an EMBL/GenBank/DDBJ whole genome shotgun (WGS) entry which is preliminary data.</text>
</comment>
<keyword evidence="3" id="KW-1185">Reference proteome</keyword>
<sequence length="79" mass="8209">MAPPAATPTSLRPVPPPHLAPRASSSRSQGISTAPEPSAARESAYRVLQSHHARFVAAKLSHHQPGPAPSPRPEPEAPG</sequence>
<organism evidence="2 3">
    <name type="scientific">Rangifer tarandus platyrhynchus</name>
    <name type="common">Svalbard reindeer</name>
    <dbReference type="NCBI Taxonomy" id="3082113"/>
    <lineage>
        <taxon>Eukaryota</taxon>
        <taxon>Metazoa</taxon>
        <taxon>Chordata</taxon>
        <taxon>Craniata</taxon>
        <taxon>Vertebrata</taxon>
        <taxon>Euteleostomi</taxon>
        <taxon>Mammalia</taxon>
        <taxon>Eutheria</taxon>
        <taxon>Laurasiatheria</taxon>
        <taxon>Artiodactyla</taxon>
        <taxon>Ruminantia</taxon>
        <taxon>Pecora</taxon>
        <taxon>Cervidae</taxon>
        <taxon>Odocoileinae</taxon>
        <taxon>Rangifer</taxon>
    </lineage>
</organism>
<evidence type="ECO:0000256" key="1">
    <source>
        <dbReference type="SAM" id="MobiDB-lite"/>
    </source>
</evidence>
<name>A0ABN8XSP3_RANTA</name>
<evidence type="ECO:0000313" key="3">
    <source>
        <dbReference type="Proteomes" id="UP001176941"/>
    </source>
</evidence>
<protein>
    <submittedName>
        <fullName evidence="2">Uncharacterized protein</fullName>
    </submittedName>
</protein>
<gene>
    <name evidence="2" type="ORF">MRATA1EN1_LOCUS32249</name>
</gene>
<accession>A0ABN8XSP3</accession>
<feature type="compositionally biased region" description="Polar residues" evidence="1">
    <location>
        <begin position="23"/>
        <end position="32"/>
    </location>
</feature>
<proteinExistence type="predicted"/>
<feature type="compositionally biased region" description="Pro residues" evidence="1">
    <location>
        <begin position="66"/>
        <end position="79"/>
    </location>
</feature>
<feature type="region of interest" description="Disordered" evidence="1">
    <location>
        <begin position="1"/>
        <end position="79"/>
    </location>
</feature>
<reference evidence="2" key="1">
    <citation type="submission" date="2023-04" db="EMBL/GenBank/DDBJ databases">
        <authorList>
            <consortium name="ELIXIR-Norway"/>
        </authorList>
    </citation>
    <scope>NUCLEOTIDE SEQUENCE [LARGE SCALE GENOMIC DNA]</scope>
</reference>
<dbReference type="Proteomes" id="UP001176941">
    <property type="component" value="Unassembled WGS sequence"/>
</dbReference>